<evidence type="ECO:0000256" key="1">
    <source>
        <dbReference type="SAM" id="MobiDB-lite"/>
    </source>
</evidence>
<organism evidence="2 3">
    <name type="scientific">Streptomyces griseochromogenes</name>
    <dbReference type="NCBI Taxonomy" id="68214"/>
    <lineage>
        <taxon>Bacteria</taxon>
        <taxon>Bacillati</taxon>
        <taxon>Actinomycetota</taxon>
        <taxon>Actinomycetes</taxon>
        <taxon>Kitasatosporales</taxon>
        <taxon>Streptomycetaceae</taxon>
        <taxon>Streptomyces</taxon>
    </lineage>
</organism>
<dbReference type="Proteomes" id="UP001519309">
    <property type="component" value="Unassembled WGS sequence"/>
</dbReference>
<feature type="region of interest" description="Disordered" evidence="1">
    <location>
        <begin position="1"/>
        <end position="120"/>
    </location>
</feature>
<evidence type="ECO:0000313" key="3">
    <source>
        <dbReference type="Proteomes" id="UP001519309"/>
    </source>
</evidence>
<keyword evidence="3" id="KW-1185">Reference proteome</keyword>
<comment type="caution">
    <text evidence="2">The sequence shown here is derived from an EMBL/GenBank/DDBJ whole genome shotgun (WGS) entry which is preliminary data.</text>
</comment>
<reference evidence="2 3" key="1">
    <citation type="submission" date="2021-03" db="EMBL/GenBank/DDBJ databases">
        <title>Genomic Encyclopedia of Type Strains, Phase IV (KMG-IV): sequencing the most valuable type-strain genomes for metagenomic binning, comparative biology and taxonomic classification.</title>
        <authorList>
            <person name="Goeker M."/>
        </authorList>
    </citation>
    <scope>NUCLEOTIDE SEQUENCE [LARGE SCALE GENOMIC DNA]</scope>
    <source>
        <strain evidence="2 3">DSM 40499</strain>
    </source>
</reference>
<feature type="compositionally biased region" description="Polar residues" evidence="1">
    <location>
        <begin position="16"/>
        <end position="36"/>
    </location>
</feature>
<proteinExistence type="predicted"/>
<accession>A0ABS4LPJ0</accession>
<dbReference type="EMBL" id="JAGGLP010000004">
    <property type="protein sequence ID" value="MBP2049327.1"/>
    <property type="molecule type" value="Genomic_DNA"/>
</dbReference>
<feature type="compositionally biased region" description="Low complexity" evidence="1">
    <location>
        <begin position="37"/>
        <end position="70"/>
    </location>
</feature>
<name>A0ABS4LPJ0_9ACTN</name>
<evidence type="ECO:0000313" key="2">
    <source>
        <dbReference type="EMBL" id="MBP2049327.1"/>
    </source>
</evidence>
<gene>
    <name evidence="2" type="ORF">J2Z21_002258</name>
</gene>
<protein>
    <submittedName>
        <fullName evidence="2">Uncharacterized protein</fullName>
    </submittedName>
</protein>
<sequence>MSTPPPPAHRPDPTPSATASQRSWAATGQSGATPPSQGATPAPWAAAPQPTGSGTAQQPAASPWAASADAGRAQSSPWAAQRRPQQERITSRLRKVVEGLPDWEPLPPGETLVRRPGSTA</sequence>
<dbReference type="RefSeq" id="WP_079146537.1">
    <property type="nucleotide sequence ID" value="NZ_CP016279.1"/>
</dbReference>